<dbReference type="PANTHER" id="PTHR43692">
    <property type="entry name" value="UDP-N-ACETYLMURAMOYLALANINE--D-GLUTAMATE LIGASE"/>
    <property type="match status" value="1"/>
</dbReference>
<protein>
    <recommendedName>
        <fullName evidence="7 8">UDP-N-acetylmuramoylalanine--D-glutamate ligase</fullName>
        <ecNumber evidence="7 8">6.3.2.9</ecNumber>
    </recommendedName>
    <alternativeName>
        <fullName evidence="7">D-glutamic acid-adding enzyme</fullName>
    </alternativeName>
    <alternativeName>
        <fullName evidence="7">UDP-N-acetylmuramoyl-L-alanyl-D-glutamate synthetase</fullName>
    </alternativeName>
</protein>
<keyword evidence="4 7" id="KW-0436">Ligase</keyword>
<dbReference type="InterPro" id="IPR036565">
    <property type="entry name" value="Mur-like_cat_sf"/>
</dbReference>
<evidence type="ECO:0000256" key="4">
    <source>
        <dbReference type="ARBA" id="ARBA00022598"/>
    </source>
</evidence>
<evidence type="ECO:0000256" key="5">
    <source>
        <dbReference type="ARBA" id="ARBA00022741"/>
    </source>
</evidence>
<sequence>MFGEKFRDRQKPMVLVLGLGESGLAMARWCARHGCRLRVADTREVPPNLSALEAHGVDADFVGGAFSPVLLDGVELVAISPGLSPLAADLLPLITAAREQGIPVWGELELFSQALRTLGESGYAPKVIAITGTNGKTTTTSLTGLLCERAGKKVAVAGNISPSLLDKLSEAIDQTALPDVWVLELSSFQLETSHTFTPDAAVVLNITQDHLDWHGGLDAYAAAKGRIFGTQTVRVLNRDDARVMALAPAAGDAEIVTFGTSEPKNDGDYGLLRDNGMVWLVEAQDRDASDAPTTKRRRKNEAVATPDITLKRLMPADALRIRGLHNAANALAAYALARAIGLPGAPLLHGLREYRGEPHRVELIASIDGVDYVDDSKGTNVGATVAALDGLAQRVVLIAGGDGKGQAFEPLAAPVMRWCRAVMLIGRDAPQIRAALEHSGVAMTDHATLEEATRAATALAQPGDAVLLSPACASFDMFKGYAHRAAVFRSTVEDIAAERGTMI</sequence>
<organism evidence="11 12">
    <name type="scientific">Paraburkholderia monticola</name>
    <dbReference type="NCBI Taxonomy" id="1399968"/>
    <lineage>
        <taxon>Bacteria</taxon>
        <taxon>Pseudomonadati</taxon>
        <taxon>Pseudomonadota</taxon>
        <taxon>Betaproteobacteria</taxon>
        <taxon>Burkholderiales</taxon>
        <taxon>Burkholderiaceae</taxon>
        <taxon>Paraburkholderia</taxon>
    </lineage>
</organism>
<dbReference type="AlphaFoldDB" id="A0A149PZQ9"/>
<dbReference type="NCBIfam" id="TIGR01087">
    <property type="entry name" value="murD"/>
    <property type="match status" value="1"/>
</dbReference>
<accession>A0A149PZQ9</accession>
<dbReference type="HAMAP" id="MF_00639">
    <property type="entry name" value="MurD"/>
    <property type="match status" value="1"/>
</dbReference>
<name>A0A149PZQ9_9BURK</name>
<dbReference type="RefSeq" id="WP_062124827.1">
    <property type="nucleotide sequence ID" value="NZ_LRBG01000003.1"/>
</dbReference>
<dbReference type="Proteomes" id="UP000075613">
    <property type="component" value="Unassembled WGS sequence"/>
</dbReference>
<dbReference type="Gene3D" id="3.40.1190.10">
    <property type="entry name" value="Mur-like, catalytic domain"/>
    <property type="match status" value="1"/>
</dbReference>
<dbReference type="GO" id="GO:0071555">
    <property type="term" value="P:cell wall organization"/>
    <property type="evidence" value="ECO:0007669"/>
    <property type="project" value="UniProtKB-KW"/>
</dbReference>
<dbReference type="STRING" id="1399968.CI15_04845"/>
<proteinExistence type="inferred from homology"/>
<dbReference type="GO" id="GO:0005737">
    <property type="term" value="C:cytoplasm"/>
    <property type="evidence" value="ECO:0007669"/>
    <property type="project" value="UniProtKB-SubCell"/>
</dbReference>
<dbReference type="EMBL" id="LRBG01000003">
    <property type="protein sequence ID" value="KXU90532.1"/>
    <property type="molecule type" value="Genomic_DNA"/>
</dbReference>
<dbReference type="Pfam" id="PF08245">
    <property type="entry name" value="Mur_ligase_M"/>
    <property type="match status" value="1"/>
</dbReference>
<keyword evidence="7 8" id="KW-0961">Cell wall biogenesis/degradation</keyword>
<dbReference type="GO" id="GO:0008360">
    <property type="term" value="P:regulation of cell shape"/>
    <property type="evidence" value="ECO:0007669"/>
    <property type="project" value="UniProtKB-KW"/>
</dbReference>
<evidence type="ECO:0000259" key="10">
    <source>
        <dbReference type="Pfam" id="PF08245"/>
    </source>
</evidence>
<dbReference type="InterPro" id="IPR004101">
    <property type="entry name" value="Mur_ligase_C"/>
</dbReference>
<evidence type="ECO:0000313" key="11">
    <source>
        <dbReference type="EMBL" id="KXU90532.1"/>
    </source>
</evidence>
<evidence type="ECO:0000256" key="7">
    <source>
        <dbReference type="HAMAP-Rule" id="MF_00639"/>
    </source>
</evidence>
<dbReference type="PANTHER" id="PTHR43692:SF1">
    <property type="entry name" value="UDP-N-ACETYLMURAMOYLALANINE--D-GLUTAMATE LIGASE"/>
    <property type="match status" value="1"/>
</dbReference>
<dbReference type="GO" id="GO:0005524">
    <property type="term" value="F:ATP binding"/>
    <property type="evidence" value="ECO:0007669"/>
    <property type="project" value="UniProtKB-UniRule"/>
</dbReference>
<comment type="subcellular location">
    <subcellularLocation>
        <location evidence="1 7 8">Cytoplasm</location>
    </subcellularLocation>
</comment>
<dbReference type="UniPathway" id="UPA00219"/>
<comment type="similarity">
    <text evidence="7">Belongs to the MurCDEF family.</text>
</comment>
<keyword evidence="12" id="KW-1185">Reference proteome</keyword>
<evidence type="ECO:0000256" key="3">
    <source>
        <dbReference type="ARBA" id="ARBA00022490"/>
    </source>
</evidence>
<reference evidence="11 12" key="1">
    <citation type="journal article" date="2015" name="Int. J. Syst. Evol. Microbiol.">
        <title>Burkholderia monticola sp. nov., isolated from mountain soil.</title>
        <authorList>
            <person name="Baek I."/>
            <person name="Seo B."/>
            <person name="Lee I."/>
            <person name="Yi H."/>
            <person name="Chun J."/>
        </authorList>
    </citation>
    <scope>NUCLEOTIDE SEQUENCE [LARGE SCALE GENOMIC DNA]</scope>
    <source>
        <strain evidence="11 12">JC2948</strain>
    </source>
</reference>
<keyword evidence="6 7" id="KW-0067">ATP-binding</keyword>
<comment type="function">
    <text evidence="7 8">Cell wall formation. Catalyzes the addition of glutamate to the nucleotide precursor UDP-N-acetylmuramoyl-L-alanine (UMA).</text>
</comment>
<comment type="pathway">
    <text evidence="2 7 8">Cell wall biogenesis; peptidoglycan biosynthesis.</text>
</comment>
<comment type="catalytic activity">
    <reaction evidence="7 8">
        <text>UDP-N-acetyl-alpha-D-muramoyl-L-alanine + D-glutamate + ATP = UDP-N-acetyl-alpha-D-muramoyl-L-alanyl-D-glutamate + ADP + phosphate + H(+)</text>
        <dbReference type="Rhea" id="RHEA:16429"/>
        <dbReference type="ChEBI" id="CHEBI:15378"/>
        <dbReference type="ChEBI" id="CHEBI:29986"/>
        <dbReference type="ChEBI" id="CHEBI:30616"/>
        <dbReference type="ChEBI" id="CHEBI:43474"/>
        <dbReference type="ChEBI" id="CHEBI:83898"/>
        <dbReference type="ChEBI" id="CHEBI:83900"/>
        <dbReference type="ChEBI" id="CHEBI:456216"/>
        <dbReference type="EC" id="6.3.2.9"/>
    </reaction>
</comment>
<dbReference type="SUPFAM" id="SSF53623">
    <property type="entry name" value="MurD-like peptide ligases, catalytic domain"/>
    <property type="match status" value="1"/>
</dbReference>
<evidence type="ECO:0000313" key="12">
    <source>
        <dbReference type="Proteomes" id="UP000075613"/>
    </source>
</evidence>
<keyword evidence="3 7" id="KW-0963">Cytoplasm</keyword>
<evidence type="ECO:0000256" key="8">
    <source>
        <dbReference type="RuleBase" id="RU003664"/>
    </source>
</evidence>
<dbReference type="InterPro" id="IPR005762">
    <property type="entry name" value="MurD"/>
</dbReference>
<keyword evidence="7 8" id="KW-0573">Peptidoglycan synthesis</keyword>
<dbReference type="InterPro" id="IPR013221">
    <property type="entry name" value="Mur_ligase_cen"/>
</dbReference>
<dbReference type="GO" id="GO:0008764">
    <property type="term" value="F:UDP-N-acetylmuramoylalanine-D-glutamate ligase activity"/>
    <property type="evidence" value="ECO:0007669"/>
    <property type="project" value="UniProtKB-UniRule"/>
</dbReference>
<gene>
    <name evidence="7" type="primary">murD</name>
    <name evidence="11" type="ORF">CI15_04845</name>
</gene>
<dbReference type="OrthoDB" id="9809796at2"/>
<comment type="caution">
    <text evidence="11">The sequence shown here is derived from an EMBL/GenBank/DDBJ whole genome shotgun (WGS) entry which is preliminary data.</text>
</comment>
<keyword evidence="7 8" id="KW-0132">Cell division</keyword>
<evidence type="ECO:0000256" key="6">
    <source>
        <dbReference type="ARBA" id="ARBA00022840"/>
    </source>
</evidence>
<feature type="binding site" evidence="7">
    <location>
        <begin position="132"/>
        <end position="138"/>
    </location>
    <ligand>
        <name>ATP</name>
        <dbReference type="ChEBI" id="CHEBI:30616"/>
    </ligand>
</feature>
<evidence type="ECO:0000259" key="9">
    <source>
        <dbReference type="Pfam" id="PF02875"/>
    </source>
</evidence>
<feature type="domain" description="Mur ligase C-terminal" evidence="9">
    <location>
        <begin position="359"/>
        <end position="472"/>
    </location>
</feature>
<dbReference type="Pfam" id="PF21799">
    <property type="entry name" value="MurD-like_N"/>
    <property type="match status" value="1"/>
</dbReference>
<dbReference type="InterPro" id="IPR036615">
    <property type="entry name" value="Mur_ligase_C_dom_sf"/>
</dbReference>
<dbReference type="EC" id="6.3.2.9" evidence="7 8"/>
<evidence type="ECO:0000256" key="2">
    <source>
        <dbReference type="ARBA" id="ARBA00004752"/>
    </source>
</evidence>
<keyword evidence="7 8" id="KW-0133">Cell shape</keyword>
<evidence type="ECO:0000256" key="1">
    <source>
        <dbReference type="ARBA" id="ARBA00004496"/>
    </source>
</evidence>
<dbReference type="Gene3D" id="3.40.50.720">
    <property type="entry name" value="NAD(P)-binding Rossmann-like Domain"/>
    <property type="match status" value="1"/>
</dbReference>
<dbReference type="Pfam" id="PF02875">
    <property type="entry name" value="Mur_ligase_C"/>
    <property type="match status" value="1"/>
</dbReference>
<dbReference type="GO" id="GO:0051301">
    <property type="term" value="P:cell division"/>
    <property type="evidence" value="ECO:0007669"/>
    <property type="project" value="UniProtKB-KW"/>
</dbReference>
<feature type="domain" description="Mur ligase central" evidence="10">
    <location>
        <begin position="130"/>
        <end position="337"/>
    </location>
</feature>
<dbReference type="GO" id="GO:0009252">
    <property type="term" value="P:peptidoglycan biosynthetic process"/>
    <property type="evidence" value="ECO:0007669"/>
    <property type="project" value="UniProtKB-UniRule"/>
</dbReference>
<keyword evidence="5 7" id="KW-0547">Nucleotide-binding</keyword>
<dbReference type="SUPFAM" id="SSF53244">
    <property type="entry name" value="MurD-like peptide ligases, peptide-binding domain"/>
    <property type="match status" value="1"/>
</dbReference>
<keyword evidence="7 8" id="KW-0131">Cell cycle</keyword>
<dbReference type="SUPFAM" id="SSF51984">
    <property type="entry name" value="MurCD N-terminal domain"/>
    <property type="match status" value="1"/>
</dbReference>
<dbReference type="Gene3D" id="3.90.190.20">
    <property type="entry name" value="Mur ligase, C-terminal domain"/>
    <property type="match status" value="1"/>
</dbReference>